<evidence type="ECO:0000256" key="2">
    <source>
        <dbReference type="SAM" id="MobiDB-lite"/>
    </source>
</evidence>
<dbReference type="InterPro" id="IPR025554">
    <property type="entry name" value="DUF4140"/>
</dbReference>
<dbReference type="PANTHER" id="PTHR31005">
    <property type="entry name" value="DUF4139 DOMAIN-CONTAINING PROTEIN"/>
    <property type="match status" value="1"/>
</dbReference>
<evidence type="ECO:0000259" key="5">
    <source>
        <dbReference type="Pfam" id="PF13600"/>
    </source>
</evidence>
<evidence type="ECO:0000259" key="4">
    <source>
        <dbReference type="Pfam" id="PF13598"/>
    </source>
</evidence>
<dbReference type="InterPro" id="IPR011935">
    <property type="entry name" value="CHP02231"/>
</dbReference>
<dbReference type="Pfam" id="PF13600">
    <property type="entry name" value="DUF4140"/>
    <property type="match status" value="1"/>
</dbReference>
<keyword evidence="7" id="KW-1185">Reference proteome</keyword>
<keyword evidence="3" id="KW-0732">Signal</keyword>
<reference evidence="6 7" key="1">
    <citation type="submission" date="2023-04" db="EMBL/GenBank/DDBJ databases">
        <title>Ottowia paracancer sp. nov., isolated from human stomach.</title>
        <authorList>
            <person name="Song Y."/>
        </authorList>
    </citation>
    <scope>NUCLEOTIDE SEQUENCE [LARGE SCALE GENOMIC DNA]</scope>
    <source>
        <strain evidence="6 7">10c7w1</strain>
    </source>
</reference>
<evidence type="ECO:0000313" key="7">
    <source>
        <dbReference type="Proteomes" id="UP001237156"/>
    </source>
</evidence>
<sequence>MKGPLMPMRLLRFPALAALASLAASLPAAAAAPESAASRITRVTVYPGEAVVERAAPVAAGARRVVFECLPAKLDEQSLTASASAAVRVGEISVQTLPREQAAACASPLQERIRELQDKIAAADAEKEALDLSAEYLKAVIKAVQAAPDGGERAPANAITASAITATAEALRKSGQDNALRALQLDRRKEDLQRQLKPLLAESRRLGGSRVTTVTVTLAAEKAGEARLSYQVRGPGWQPGYRAALDPAGPGVKLERLALVAQDTGEDWQDVALTLSTGQPGRATQAELPRPWTLDISQPELERARSASFSGRSYSIAAAPAVMSQEASAEEADSAPEMPRFEVETTDRAYATEFRAPQRITVPASGERVTLTLGSVTVPARLITRAAPAVEEAAYLIAEITPPDGIWPAGPMQLTRDGALVGSGRLDFSLPAPIALSFGPDEQVSVKAEAAQDRSGTAGFMGSKGERKTRRAFSVQNRRKTPIELQVIDAAPVSKNERITVQSAYTPKPADTAFLKQPGLILWQQSLAAGATASFSAEHTIQWPKDAQIDERQ</sequence>
<feature type="region of interest" description="Disordered" evidence="2">
    <location>
        <begin position="452"/>
        <end position="475"/>
    </location>
</feature>
<feature type="domain" description="DUF4140" evidence="5">
    <location>
        <begin position="43"/>
        <end position="137"/>
    </location>
</feature>
<evidence type="ECO:0000313" key="6">
    <source>
        <dbReference type="EMBL" id="MDG9698449.1"/>
    </source>
</evidence>
<evidence type="ECO:0000256" key="3">
    <source>
        <dbReference type="SAM" id="SignalP"/>
    </source>
</evidence>
<proteinExistence type="predicted"/>
<dbReference type="Pfam" id="PF13598">
    <property type="entry name" value="DUF4139"/>
    <property type="match status" value="1"/>
</dbReference>
<keyword evidence="1" id="KW-0175">Coiled coil</keyword>
<evidence type="ECO:0000256" key="1">
    <source>
        <dbReference type="SAM" id="Coils"/>
    </source>
</evidence>
<dbReference type="InterPro" id="IPR037291">
    <property type="entry name" value="DUF4139"/>
</dbReference>
<feature type="domain" description="DUF4139" evidence="4">
    <location>
        <begin position="227"/>
        <end position="545"/>
    </location>
</feature>
<name>A0AAW6RIW6_9BURK</name>
<dbReference type="AlphaFoldDB" id="A0AAW6RIW6"/>
<accession>A0AAW6RIW6</accession>
<dbReference type="NCBIfam" id="TIGR02231">
    <property type="entry name" value="mucoidy inhibitor MuiA family protein"/>
    <property type="match status" value="1"/>
</dbReference>
<protein>
    <submittedName>
        <fullName evidence="6">Mucoidy inhibitor MuiA family protein</fullName>
    </submittedName>
</protein>
<gene>
    <name evidence="6" type="ORF">QB898_01725</name>
</gene>
<organism evidence="6 7">
    <name type="scientific">Ottowia cancrivicina</name>
    <dbReference type="NCBI Taxonomy" id="3040346"/>
    <lineage>
        <taxon>Bacteria</taxon>
        <taxon>Pseudomonadati</taxon>
        <taxon>Pseudomonadota</taxon>
        <taxon>Betaproteobacteria</taxon>
        <taxon>Burkholderiales</taxon>
        <taxon>Comamonadaceae</taxon>
        <taxon>Ottowia</taxon>
    </lineage>
</organism>
<dbReference type="PANTHER" id="PTHR31005:SF8">
    <property type="entry name" value="DUF4139 DOMAIN-CONTAINING PROTEIN"/>
    <property type="match status" value="1"/>
</dbReference>
<feature type="signal peptide" evidence="3">
    <location>
        <begin position="1"/>
        <end position="30"/>
    </location>
</feature>
<dbReference type="RefSeq" id="WP_279523548.1">
    <property type="nucleotide sequence ID" value="NZ_JARVII010000002.1"/>
</dbReference>
<dbReference type="Proteomes" id="UP001237156">
    <property type="component" value="Unassembled WGS sequence"/>
</dbReference>
<dbReference type="EMBL" id="JARVII010000002">
    <property type="protein sequence ID" value="MDG9698449.1"/>
    <property type="molecule type" value="Genomic_DNA"/>
</dbReference>
<comment type="caution">
    <text evidence="6">The sequence shown here is derived from an EMBL/GenBank/DDBJ whole genome shotgun (WGS) entry which is preliminary data.</text>
</comment>
<feature type="coiled-coil region" evidence="1">
    <location>
        <begin position="106"/>
        <end position="133"/>
    </location>
</feature>
<feature type="chain" id="PRO_5043666893" evidence="3">
    <location>
        <begin position="31"/>
        <end position="553"/>
    </location>
</feature>